<dbReference type="AlphaFoldDB" id="A0A6M3K6S7"/>
<dbReference type="GO" id="GO:0016787">
    <property type="term" value="F:hydrolase activity"/>
    <property type="evidence" value="ECO:0007669"/>
    <property type="project" value="UniProtKB-KW"/>
</dbReference>
<dbReference type="SUPFAM" id="SSF52266">
    <property type="entry name" value="SGNH hydrolase"/>
    <property type="match status" value="1"/>
</dbReference>
<accession>A0A6M3K6S7</accession>
<organism evidence="2">
    <name type="scientific">viral metagenome</name>
    <dbReference type="NCBI Taxonomy" id="1070528"/>
    <lineage>
        <taxon>unclassified sequences</taxon>
        <taxon>metagenomes</taxon>
        <taxon>organismal metagenomes</taxon>
    </lineage>
</organism>
<reference evidence="2" key="1">
    <citation type="submission" date="2020-03" db="EMBL/GenBank/DDBJ databases">
        <title>The deep terrestrial virosphere.</title>
        <authorList>
            <person name="Holmfeldt K."/>
            <person name="Nilsson E."/>
            <person name="Simone D."/>
            <person name="Lopez-Fernandez M."/>
            <person name="Wu X."/>
            <person name="de Brujin I."/>
            <person name="Lundin D."/>
            <person name="Andersson A."/>
            <person name="Bertilsson S."/>
            <person name="Dopson M."/>
        </authorList>
    </citation>
    <scope>NUCLEOTIDE SEQUENCE</scope>
    <source>
        <strain evidence="2">MM415A01320</strain>
        <strain evidence="1">MM415B01131</strain>
    </source>
</reference>
<proteinExistence type="predicted"/>
<sequence length="219" mass="25714">MKIIYIFGDSHSGMFRIEHSAKNYVPKQSMVKFIDRSSGVPTAYSIERHDEAVRKVLESIDWQPKDEMWFIFGEIDVRFHIFYHHQQLNISLDRSIMSVVRNYISYVKKLRTEGYNIHIVSTVPPQPNPSPFHWDPTYETLNPIRGAGITVEDRVYITRKLNDELKKACDENGIPFRDVYPYIVDPVTGCNIPEMTRDSMHYNYIGDIVIEKLRLEEEI</sequence>
<evidence type="ECO:0000313" key="1">
    <source>
        <dbReference type="EMBL" id="QJA60316.1"/>
    </source>
</evidence>
<gene>
    <name evidence="2" type="ORF">MM415A01320_0005</name>
    <name evidence="1" type="ORF">MM415B01131_0017</name>
</gene>
<dbReference type="EMBL" id="MT141404">
    <property type="protein sequence ID" value="QJA60316.1"/>
    <property type="molecule type" value="Genomic_DNA"/>
</dbReference>
<dbReference type="EMBL" id="MT142279">
    <property type="protein sequence ID" value="QJA77357.1"/>
    <property type="molecule type" value="Genomic_DNA"/>
</dbReference>
<name>A0A6M3K6S7_9ZZZZ</name>
<keyword evidence="2" id="KW-0378">Hydrolase</keyword>
<evidence type="ECO:0000313" key="2">
    <source>
        <dbReference type="EMBL" id="QJA77357.1"/>
    </source>
</evidence>
<dbReference type="Gene3D" id="3.40.50.1110">
    <property type="entry name" value="SGNH hydrolase"/>
    <property type="match status" value="1"/>
</dbReference>
<protein>
    <submittedName>
        <fullName evidence="2">Putative GDSL-like lipase/acylhydrolase</fullName>
    </submittedName>
</protein>
<dbReference type="InterPro" id="IPR036514">
    <property type="entry name" value="SGNH_hydro_sf"/>
</dbReference>